<reference evidence="7 8" key="1">
    <citation type="submission" date="2023-08" db="EMBL/GenBank/DDBJ databases">
        <title>A Necator americanus chromosomal reference genome.</title>
        <authorList>
            <person name="Ilik V."/>
            <person name="Petrzelkova K.J."/>
            <person name="Pardy F."/>
            <person name="Fuh T."/>
            <person name="Niatou-Singa F.S."/>
            <person name="Gouil Q."/>
            <person name="Baker L."/>
            <person name="Ritchie M.E."/>
            <person name="Jex A.R."/>
            <person name="Gazzola D."/>
            <person name="Li H."/>
            <person name="Toshio Fujiwara R."/>
            <person name="Zhan B."/>
            <person name="Aroian R.V."/>
            <person name="Pafco B."/>
            <person name="Schwarz E.M."/>
        </authorList>
    </citation>
    <scope>NUCLEOTIDE SEQUENCE [LARGE SCALE GENOMIC DNA]</scope>
    <source>
        <strain evidence="7 8">Aroian</strain>
        <tissue evidence="7">Whole animal</tissue>
    </source>
</reference>
<keyword evidence="8" id="KW-1185">Reference proteome</keyword>
<dbReference type="InterPro" id="IPR029058">
    <property type="entry name" value="AB_hydrolase_fold"/>
</dbReference>
<dbReference type="Proteomes" id="UP001303046">
    <property type="component" value="Unassembled WGS sequence"/>
</dbReference>
<keyword evidence="5" id="KW-0539">Nucleus</keyword>
<gene>
    <name evidence="7" type="primary">Necator_chrI.g3531</name>
    <name evidence="7" type="ORF">RB195_007402</name>
</gene>
<keyword evidence="2" id="KW-0812">Transmembrane</keyword>
<name>A0ABR1C0M5_NECAM</name>
<sequence length="286" mass="33831">MKGIERITSALVRHTQLTARYPKVSQRTTVVLLGWATARDENLAKYSEIYEKEGSQRDTLERTHLYPLWSSQQPIYWFYLSRLVVHFALHEPFHRTQTKLKTLSRCLRMNGVYTLCALSLQYPELDVFRRTDGIIFDSCPVLFDASSPQNFTNLANTLSKKLLENASIVEKIKFFLWKAYFQFGIRAFILEQAVRTLLNIRLSNFTPYHFLLDHPQLPRYLSFIYSDKDPICPPRTIQEFHEAVKQDDRKVDVLRLTESDHVEHFRKHPKEYYAIVHRFLSSLERL</sequence>
<evidence type="ECO:0000256" key="2">
    <source>
        <dbReference type="ARBA" id="ARBA00022692"/>
    </source>
</evidence>
<dbReference type="Gene3D" id="3.40.50.1820">
    <property type="entry name" value="alpha/beta hydrolase"/>
    <property type="match status" value="1"/>
</dbReference>
<evidence type="ECO:0000256" key="6">
    <source>
        <dbReference type="ARBA" id="ARBA00034303"/>
    </source>
</evidence>
<evidence type="ECO:0000256" key="5">
    <source>
        <dbReference type="ARBA" id="ARBA00023242"/>
    </source>
</evidence>
<evidence type="ECO:0008006" key="9">
    <source>
        <dbReference type="Google" id="ProtNLM"/>
    </source>
</evidence>
<evidence type="ECO:0000256" key="4">
    <source>
        <dbReference type="ARBA" id="ARBA00023136"/>
    </source>
</evidence>
<evidence type="ECO:0000256" key="3">
    <source>
        <dbReference type="ARBA" id="ARBA00022989"/>
    </source>
</evidence>
<organism evidence="7 8">
    <name type="scientific">Necator americanus</name>
    <name type="common">Human hookworm</name>
    <dbReference type="NCBI Taxonomy" id="51031"/>
    <lineage>
        <taxon>Eukaryota</taxon>
        <taxon>Metazoa</taxon>
        <taxon>Ecdysozoa</taxon>
        <taxon>Nematoda</taxon>
        <taxon>Chromadorea</taxon>
        <taxon>Rhabditida</taxon>
        <taxon>Rhabditina</taxon>
        <taxon>Rhabditomorpha</taxon>
        <taxon>Strongyloidea</taxon>
        <taxon>Ancylostomatidae</taxon>
        <taxon>Bunostominae</taxon>
        <taxon>Necator</taxon>
    </lineage>
</organism>
<dbReference type="PANTHER" id="PTHR12265:SF30">
    <property type="entry name" value="TRANSMEMBRANE PROTEIN 53"/>
    <property type="match status" value="1"/>
</dbReference>
<comment type="subcellular location">
    <subcellularLocation>
        <location evidence="6">Nucleus outer membrane</location>
        <topology evidence="6">Single-pass membrane protein</topology>
    </subcellularLocation>
</comment>
<comment type="similarity">
    <text evidence="1">Belongs to the TMEM53 family.</text>
</comment>
<comment type="caution">
    <text evidence="7">The sequence shown here is derived from an EMBL/GenBank/DDBJ whole genome shotgun (WGS) entry which is preliminary data.</text>
</comment>
<evidence type="ECO:0000313" key="8">
    <source>
        <dbReference type="Proteomes" id="UP001303046"/>
    </source>
</evidence>
<dbReference type="EMBL" id="JAVFWL010000001">
    <property type="protein sequence ID" value="KAK6730908.1"/>
    <property type="molecule type" value="Genomic_DNA"/>
</dbReference>
<dbReference type="SUPFAM" id="SSF53474">
    <property type="entry name" value="alpha/beta-Hydrolases"/>
    <property type="match status" value="1"/>
</dbReference>
<dbReference type="PANTHER" id="PTHR12265">
    <property type="entry name" value="TRANSMEMBRANE PROTEIN 53"/>
    <property type="match status" value="1"/>
</dbReference>
<accession>A0ABR1C0M5</accession>
<proteinExistence type="inferred from homology"/>
<protein>
    <recommendedName>
        <fullName evidence="9">AB hydrolase-1 domain-containing protein</fullName>
    </recommendedName>
</protein>
<keyword evidence="4" id="KW-0472">Membrane</keyword>
<dbReference type="InterPro" id="IPR008547">
    <property type="entry name" value="DUF829_TMEM53"/>
</dbReference>
<evidence type="ECO:0000313" key="7">
    <source>
        <dbReference type="EMBL" id="KAK6730908.1"/>
    </source>
</evidence>
<dbReference type="Pfam" id="PF05705">
    <property type="entry name" value="DUF829"/>
    <property type="match status" value="1"/>
</dbReference>
<evidence type="ECO:0000256" key="1">
    <source>
        <dbReference type="ARBA" id="ARBA00007387"/>
    </source>
</evidence>
<keyword evidence="3" id="KW-1133">Transmembrane helix</keyword>